<dbReference type="InterPro" id="IPR002068">
    <property type="entry name" value="A-crystallin/Hsp20_dom"/>
</dbReference>
<organism evidence="4 5">
    <name type="scientific">Sporosarcina globispora</name>
    <name type="common">Bacillus globisporus</name>
    <dbReference type="NCBI Taxonomy" id="1459"/>
    <lineage>
        <taxon>Bacteria</taxon>
        <taxon>Bacillati</taxon>
        <taxon>Bacillota</taxon>
        <taxon>Bacilli</taxon>
        <taxon>Bacillales</taxon>
        <taxon>Caryophanaceae</taxon>
        <taxon>Sporosarcina</taxon>
    </lineage>
</organism>
<evidence type="ECO:0000259" key="3">
    <source>
        <dbReference type="PROSITE" id="PS01031"/>
    </source>
</evidence>
<dbReference type="SUPFAM" id="SSF49764">
    <property type="entry name" value="HSP20-like chaperones"/>
    <property type="match status" value="1"/>
</dbReference>
<dbReference type="EMBL" id="LGUF01000007">
    <property type="protein sequence ID" value="KON88622.1"/>
    <property type="molecule type" value="Genomic_DNA"/>
</dbReference>
<gene>
    <name evidence="4" type="ORF">AF332_18635</name>
</gene>
<name>A0A0M0GGK4_SPOGL</name>
<evidence type="ECO:0000256" key="2">
    <source>
        <dbReference type="RuleBase" id="RU003616"/>
    </source>
</evidence>
<sequence length="134" mass="15254">MNKKGDFHPFNLDELEKWMENYFLDPHSSYLDQITFRIDLYETEDNIIIEALLTGCTPQDVTVSLKDNDVIIKAVKKDDSASVPCSQPCMRTVILPFPVIHNNVSAAFSNEILEIYINKNMTGPGCNRDIIIKC</sequence>
<dbReference type="PROSITE" id="PS01031">
    <property type="entry name" value="SHSP"/>
    <property type="match status" value="1"/>
</dbReference>
<accession>A0A0M0GGK4</accession>
<dbReference type="STRING" id="1459.AF332_18635"/>
<dbReference type="AlphaFoldDB" id="A0A0M0GGK4"/>
<comment type="similarity">
    <text evidence="1 2">Belongs to the small heat shock protein (HSP20) family.</text>
</comment>
<evidence type="ECO:0000256" key="1">
    <source>
        <dbReference type="PROSITE-ProRule" id="PRU00285"/>
    </source>
</evidence>
<reference evidence="5" key="1">
    <citation type="submission" date="2015-07" db="EMBL/GenBank/DDBJ databases">
        <title>Fjat-10036 dsm4.</title>
        <authorList>
            <person name="Liu B."/>
            <person name="Wang J."/>
            <person name="Zhu Y."/>
            <person name="Liu G."/>
            <person name="Chen Q."/>
            <person name="Chen Z."/>
            <person name="Lan J."/>
            <person name="Che J."/>
            <person name="Ge C."/>
            <person name="Shi H."/>
            <person name="Pan Z."/>
            <person name="Liu X."/>
        </authorList>
    </citation>
    <scope>NUCLEOTIDE SEQUENCE [LARGE SCALE GENOMIC DNA]</scope>
    <source>
        <strain evidence="5">DSM 4</strain>
    </source>
</reference>
<evidence type="ECO:0000313" key="5">
    <source>
        <dbReference type="Proteomes" id="UP000037109"/>
    </source>
</evidence>
<dbReference type="RefSeq" id="WP_053435999.1">
    <property type="nucleotide sequence ID" value="NZ_LGUF01000007.1"/>
</dbReference>
<keyword evidence="5" id="KW-1185">Reference proteome</keyword>
<proteinExistence type="inferred from homology"/>
<dbReference type="OrthoDB" id="2942082at2"/>
<dbReference type="PATRIC" id="fig|1459.3.peg.4102"/>
<feature type="domain" description="SHSP" evidence="3">
    <location>
        <begin position="29"/>
        <end position="134"/>
    </location>
</feature>
<dbReference type="Pfam" id="PF00011">
    <property type="entry name" value="HSP20"/>
    <property type="match status" value="1"/>
</dbReference>
<protein>
    <recommendedName>
        <fullName evidence="3">SHSP domain-containing protein</fullName>
    </recommendedName>
</protein>
<dbReference type="InterPro" id="IPR008978">
    <property type="entry name" value="HSP20-like_chaperone"/>
</dbReference>
<dbReference type="Proteomes" id="UP000037109">
    <property type="component" value="Unassembled WGS sequence"/>
</dbReference>
<evidence type="ECO:0000313" key="4">
    <source>
        <dbReference type="EMBL" id="KON88622.1"/>
    </source>
</evidence>
<dbReference type="Gene3D" id="2.60.40.790">
    <property type="match status" value="1"/>
</dbReference>
<comment type="caution">
    <text evidence="4">The sequence shown here is derived from an EMBL/GenBank/DDBJ whole genome shotgun (WGS) entry which is preliminary data.</text>
</comment>
<dbReference type="CDD" id="cd06464">
    <property type="entry name" value="ACD_sHsps-like"/>
    <property type="match status" value="1"/>
</dbReference>